<sequence length="175" mass="20089">MHKVVAIVALLLIRQIGFASPLLQQYVPDARLSGETTRYRYLFFDLYDASLYAPNGQWSMGQPFALSLTYLRHIKGEKIAEQAVAQIRNLGFDDEVRLASWYSQLRKIIPDVGRNKTLTGVYLPGDKTVFLRDEKPIGIIRDADFGRWFFSIWLSDKSPEPQPFRVLTGTQISYQ</sequence>
<keyword evidence="3" id="KW-1185">Reference proteome</keyword>
<dbReference type="Proteomes" id="UP000032266">
    <property type="component" value="Chromosome"/>
</dbReference>
<dbReference type="KEGG" id="gsn:YC6258_02986"/>
<evidence type="ECO:0000313" key="3">
    <source>
        <dbReference type="Proteomes" id="UP000032266"/>
    </source>
</evidence>
<dbReference type="STRING" id="1445510.YC6258_02986"/>
<dbReference type="InterPro" id="IPR016087">
    <property type="entry name" value="Chalcone_isomerase"/>
</dbReference>
<organism evidence="2 3">
    <name type="scientific">Gynuella sunshinyii YC6258</name>
    <dbReference type="NCBI Taxonomy" id="1445510"/>
    <lineage>
        <taxon>Bacteria</taxon>
        <taxon>Pseudomonadati</taxon>
        <taxon>Pseudomonadota</taxon>
        <taxon>Gammaproteobacteria</taxon>
        <taxon>Oceanospirillales</taxon>
        <taxon>Saccharospirillaceae</taxon>
        <taxon>Gynuella</taxon>
    </lineage>
</organism>
<protein>
    <recommendedName>
        <fullName evidence="1">Chalcone isomerase domain-containing protein</fullName>
    </recommendedName>
</protein>
<dbReference type="HOGENOM" id="CLU_102167_1_0_6"/>
<reference evidence="2 3" key="1">
    <citation type="submission" date="2014-01" db="EMBL/GenBank/DDBJ databases">
        <title>Full genme sequencing of cellulolytic bacterium Gynuella sunshinyii YC6258T gen. nov., sp. nov.</title>
        <authorList>
            <person name="Khan H."/>
            <person name="Chung E.J."/>
            <person name="Chung Y.R."/>
        </authorList>
    </citation>
    <scope>NUCLEOTIDE SEQUENCE [LARGE SCALE GENOMIC DNA]</scope>
    <source>
        <strain evidence="2 3">YC6258</strain>
    </source>
</reference>
<dbReference type="EMBL" id="CP007142">
    <property type="protein sequence ID" value="AJQ95024.1"/>
    <property type="molecule type" value="Genomic_DNA"/>
</dbReference>
<gene>
    <name evidence="2" type="ORF">YC6258_02986</name>
</gene>
<proteinExistence type="predicted"/>
<dbReference type="RefSeq" id="WP_052830270.1">
    <property type="nucleotide sequence ID" value="NZ_CP007142.1"/>
</dbReference>
<dbReference type="Pfam" id="PF16036">
    <property type="entry name" value="Chalcone_3"/>
    <property type="match status" value="1"/>
</dbReference>
<feature type="domain" description="Chalcone isomerase" evidence="1">
    <location>
        <begin position="32"/>
        <end position="157"/>
    </location>
</feature>
<accession>A0A0C5VX52</accession>
<name>A0A0C5VX52_9GAMM</name>
<dbReference type="AlphaFoldDB" id="A0A0C5VX52"/>
<evidence type="ECO:0000259" key="1">
    <source>
        <dbReference type="Pfam" id="PF16036"/>
    </source>
</evidence>
<evidence type="ECO:0000313" key="2">
    <source>
        <dbReference type="EMBL" id="AJQ95024.1"/>
    </source>
</evidence>